<keyword evidence="3" id="KW-1185">Reference proteome</keyword>
<gene>
    <name evidence="2" type="ORF">QCA50_018054</name>
</gene>
<dbReference type="AlphaFoldDB" id="A0AAW0FHB2"/>
<feature type="region of interest" description="Disordered" evidence="1">
    <location>
        <begin position="272"/>
        <end position="298"/>
    </location>
</feature>
<evidence type="ECO:0000313" key="3">
    <source>
        <dbReference type="Proteomes" id="UP001385951"/>
    </source>
</evidence>
<protein>
    <submittedName>
        <fullName evidence="2">Uncharacterized protein</fullName>
    </submittedName>
</protein>
<name>A0AAW0FHB2_9APHY</name>
<organism evidence="2 3">
    <name type="scientific">Cerrena zonata</name>
    <dbReference type="NCBI Taxonomy" id="2478898"/>
    <lineage>
        <taxon>Eukaryota</taxon>
        <taxon>Fungi</taxon>
        <taxon>Dikarya</taxon>
        <taxon>Basidiomycota</taxon>
        <taxon>Agaricomycotina</taxon>
        <taxon>Agaricomycetes</taxon>
        <taxon>Polyporales</taxon>
        <taxon>Cerrenaceae</taxon>
        <taxon>Cerrena</taxon>
    </lineage>
</organism>
<comment type="caution">
    <text evidence="2">The sequence shown here is derived from an EMBL/GenBank/DDBJ whole genome shotgun (WGS) entry which is preliminary data.</text>
</comment>
<feature type="region of interest" description="Disordered" evidence="1">
    <location>
        <begin position="137"/>
        <end position="156"/>
    </location>
</feature>
<dbReference type="Proteomes" id="UP001385951">
    <property type="component" value="Unassembled WGS sequence"/>
</dbReference>
<accession>A0AAW0FHB2</accession>
<feature type="region of interest" description="Disordered" evidence="1">
    <location>
        <begin position="171"/>
        <end position="214"/>
    </location>
</feature>
<proteinExistence type="predicted"/>
<feature type="compositionally biased region" description="Pro residues" evidence="1">
    <location>
        <begin position="179"/>
        <end position="189"/>
    </location>
</feature>
<reference evidence="2 3" key="1">
    <citation type="submission" date="2022-09" db="EMBL/GenBank/DDBJ databases">
        <authorList>
            <person name="Palmer J.M."/>
        </authorList>
    </citation>
    <scope>NUCLEOTIDE SEQUENCE [LARGE SCALE GENOMIC DNA]</scope>
    <source>
        <strain evidence="2 3">DSM 7382</strain>
    </source>
</reference>
<sequence>MSQRSATSQIQQKSFYVLMTEYVQTLTDYPDRFVVWFAQVRELLNLVETNHPHYRYDPDDVMEGRSVLRRFLERNWQEEWAEAAGDLQPQRTGPLFLPSRDGTPYTSRETPGLPFSPSTPSELSIWADLIPATRSIKREESVETSQSLFGSPPDPSVSALTQMRREDILHTPGSSALFPTPPPPSPLPAPVSSSAERAQGGMPHVPPSTLRLEPNMVPPSYRLLMRSTTEPPSTQPGTPTYPDAHPIIQFPPHLFPTPSQLGLAYDYNMSYEEHRRRQDRQGGRPPTIREEKNGADGK</sequence>
<evidence type="ECO:0000313" key="2">
    <source>
        <dbReference type="EMBL" id="KAK7678914.1"/>
    </source>
</evidence>
<dbReference type="EMBL" id="JASBNA010000065">
    <property type="protein sequence ID" value="KAK7678914.1"/>
    <property type="molecule type" value="Genomic_DNA"/>
</dbReference>
<evidence type="ECO:0000256" key="1">
    <source>
        <dbReference type="SAM" id="MobiDB-lite"/>
    </source>
</evidence>